<organism evidence="2 3">
    <name type="scientific">Phtheirospermum japonicum</name>
    <dbReference type="NCBI Taxonomy" id="374723"/>
    <lineage>
        <taxon>Eukaryota</taxon>
        <taxon>Viridiplantae</taxon>
        <taxon>Streptophyta</taxon>
        <taxon>Embryophyta</taxon>
        <taxon>Tracheophyta</taxon>
        <taxon>Spermatophyta</taxon>
        <taxon>Magnoliopsida</taxon>
        <taxon>eudicotyledons</taxon>
        <taxon>Gunneridae</taxon>
        <taxon>Pentapetalae</taxon>
        <taxon>asterids</taxon>
        <taxon>lamiids</taxon>
        <taxon>Lamiales</taxon>
        <taxon>Orobanchaceae</taxon>
        <taxon>Orobanchaceae incertae sedis</taxon>
        <taxon>Phtheirospermum</taxon>
    </lineage>
</organism>
<evidence type="ECO:0000256" key="1">
    <source>
        <dbReference type="SAM" id="MobiDB-lite"/>
    </source>
</evidence>
<accession>A0A830CMP3</accession>
<dbReference type="EMBL" id="BMAC01000620">
    <property type="protein sequence ID" value="GFQ00250.1"/>
    <property type="molecule type" value="Genomic_DNA"/>
</dbReference>
<feature type="compositionally biased region" description="Basic and acidic residues" evidence="1">
    <location>
        <begin position="116"/>
        <end position="128"/>
    </location>
</feature>
<dbReference type="OrthoDB" id="29024at2759"/>
<gene>
    <name evidence="2" type="ORF">PHJA_002169000</name>
</gene>
<sequence>MLYAHTLFPHLDIYIDKVRGDLPYQKCKVVLEAVEFLECGPEGDVGSYVADIVSQMVQDNLPKLNHVSSSVRAPVCTQPACTHDFTCVMLHRIKRCFMSPSNPNSHPPSPSLPLPTKDHSDKDPHRSDPSTYTGENVHHQLPCASQTDPSSGSIDPIFHLVQTLPFSFLRPPRLRLNLAHFTFPSP</sequence>
<name>A0A830CMP3_9LAMI</name>
<evidence type="ECO:0000313" key="2">
    <source>
        <dbReference type="EMBL" id="GFQ00250.1"/>
    </source>
</evidence>
<protein>
    <submittedName>
        <fullName evidence="2">Uncharacterized protein</fullName>
    </submittedName>
</protein>
<reference evidence="2" key="1">
    <citation type="submission" date="2020-07" db="EMBL/GenBank/DDBJ databases">
        <title>Ethylene signaling mediates host invasion by parasitic plants.</title>
        <authorList>
            <person name="Yoshida S."/>
        </authorList>
    </citation>
    <scope>NUCLEOTIDE SEQUENCE</scope>
    <source>
        <strain evidence="2">Okayama</strain>
    </source>
</reference>
<evidence type="ECO:0000313" key="3">
    <source>
        <dbReference type="Proteomes" id="UP000653305"/>
    </source>
</evidence>
<dbReference type="Proteomes" id="UP000653305">
    <property type="component" value="Unassembled WGS sequence"/>
</dbReference>
<feature type="region of interest" description="Disordered" evidence="1">
    <location>
        <begin position="101"/>
        <end position="150"/>
    </location>
</feature>
<dbReference type="AlphaFoldDB" id="A0A830CMP3"/>
<comment type="caution">
    <text evidence="2">The sequence shown here is derived from an EMBL/GenBank/DDBJ whole genome shotgun (WGS) entry which is preliminary data.</text>
</comment>
<keyword evidence="3" id="KW-1185">Reference proteome</keyword>
<proteinExistence type="predicted"/>